<protein>
    <recommendedName>
        <fullName evidence="3">Amidinotransferase</fullName>
    </recommendedName>
</protein>
<proteinExistence type="predicted"/>
<accession>A0A0V0SE88</accession>
<dbReference type="Pfam" id="PF19420">
    <property type="entry name" value="DDAH_eukar"/>
    <property type="match status" value="1"/>
</dbReference>
<evidence type="ECO:0000313" key="2">
    <source>
        <dbReference type="Proteomes" id="UP000054630"/>
    </source>
</evidence>
<keyword evidence="2" id="KW-1185">Reference proteome</keyword>
<name>A0A0V0SE88_9BILA</name>
<dbReference type="OrthoDB" id="5912197at2759"/>
<organism evidence="1 2">
    <name type="scientific">Trichinella nelsoni</name>
    <dbReference type="NCBI Taxonomy" id="6336"/>
    <lineage>
        <taxon>Eukaryota</taxon>
        <taxon>Metazoa</taxon>
        <taxon>Ecdysozoa</taxon>
        <taxon>Nematoda</taxon>
        <taxon>Enoplea</taxon>
        <taxon>Dorylaimia</taxon>
        <taxon>Trichinellida</taxon>
        <taxon>Trichinellidae</taxon>
        <taxon>Trichinella</taxon>
    </lineage>
</organism>
<gene>
    <name evidence="1" type="ORF">T07_2294</name>
</gene>
<comment type="caution">
    <text evidence="1">The sequence shown here is derived from an EMBL/GenBank/DDBJ whole genome shotgun (WGS) entry which is preliminary data.</text>
</comment>
<dbReference type="EMBL" id="JYDL01000014">
    <property type="protein sequence ID" value="KRX25103.1"/>
    <property type="molecule type" value="Genomic_DNA"/>
</dbReference>
<sequence length="263" mass="30110">MKRILMCPPTYFEVSYEINPWMNRENPVDKNKALKQWLTLKETIEHCGAVVETVEPVEGLPDMVFTANAGLIYKESVWLSQFMFPERQKEKQYFEEWFRQAKYQVIVDDLPFEGAGDALFAGNYLIASYGFRTDRQVFDRIQAVLLKDDMKIYASKLTNPRFYHLDTTLCPLNNDIAIWYPNAHTKETGRELNKMLTMIDVAEEEALKFACNAVVINENVILPSGCPDTADKIQGLGFHVHMVEMSEFIKAGGACKCLTLALN</sequence>
<dbReference type="SUPFAM" id="SSF55909">
    <property type="entry name" value="Pentein"/>
    <property type="match status" value="1"/>
</dbReference>
<dbReference type="AlphaFoldDB" id="A0A0V0SE88"/>
<dbReference type="PANTHER" id="PTHR47271:SF2">
    <property type="entry name" value="ARGININE DEIMINASE"/>
    <property type="match status" value="1"/>
</dbReference>
<dbReference type="Gene3D" id="3.75.10.10">
    <property type="entry name" value="L-arginine/glycine Amidinotransferase, Chain A"/>
    <property type="match status" value="1"/>
</dbReference>
<evidence type="ECO:0000313" key="1">
    <source>
        <dbReference type="EMBL" id="KRX25103.1"/>
    </source>
</evidence>
<dbReference type="GO" id="GO:0016990">
    <property type="term" value="F:arginine deiminase activity"/>
    <property type="evidence" value="ECO:0007669"/>
    <property type="project" value="TreeGrafter"/>
</dbReference>
<dbReference type="PANTHER" id="PTHR47271">
    <property type="entry name" value="ARGININE DEIMINASE"/>
    <property type="match status" value="1"/>
</dbReference>
<evidence type="ECO:0008006" key="3">
    <source>
        <dbReference type="Google" id="ProtNLM"/>
    </source>
</evidence>
<dbReference type="Proteomes" id="UP000054630">
    <property type="component" value="Unassembled WGS sequence"/>
</dbReference>
<reference evidence="1 2" key="1">
    <citation type="submission" date="2015-01" db="EMBL/GenBank/DDBJ databases">
        <title>Evolution of Trichinella species and genotypes.</title>
        <authorList>
            <person name="Korhonen P.K."/>
            <person name="Edoardo P."/>
            <person name="Giuseppe L.R."/>
            <person name="Gasser R.B."/>
        </authorList>
    </citation>
    <scope>NUCLEOTIDE SEQUENCE [LARGE SCALE GENOMIC DNA]</scope>
    <source>
        <strain evidence="1">ISS37</strain>
    </source>
</reference>
<dbReference type="STRING" id="6336.A0A0V0SE88"/>
<dbReference type="GO" id="GO:0019546">
    <property type="term" value="P:L-arginine deiminase pathway"/>
    <property type="evidence" value="ECO:0007669"/>
    <property type="project" value="TreeGrafter"/>
</dbReference>